<protein>
    <recommendedName>
        <fullName evidence="3">HEAT repeat protein</fullName>
    </recommendedName>
</protein>
<dbReference type="Proteomes" id="UP000238823">
    <property type="component" value="Unassembled WGS sequence"/>
</dbReference>
<reference evidence="1 2" key="1">
    <citation type="submission" date="2018-03" db="EMBL/GenBank/DDBJ databases">
        <title>Draft Genome Sequences of the Obligatory Marine Myxobacteria Enhygromyxa salina SWB007.</title>
        <authorList>
            <person name="Poehlein A."/>
            <person name="Moghaddam J.A."/>
            <person name="Harms H."/>
            <person name="Alanjari M."/>
            <person name="Koenig G.M."/>
            <person name="Daniel R."/>
            <person name="Schaeberle T.F."/>
        </authorList>
    </citation>
    <scope>NUCLEOTIDE SEQUENCE [LARGE SCALE GENOMIC DNA]</scope>
    <source>
        <strain evidence="1 2">SWB007</strain>
    </source>
</reference>
<gene>
    <name evidence="1" type="ORF">ENSA7_05110</name>
</gene>
<comment type="caution">
    <text evidence="1">The sequence shown here is derived from an EMBL/GenBank/DDBJ whole genome shotgun (WGS) entry which is preliminary data.</text>
</comment>
<dbReference type="EMBL" id="PVNL01000013">
    <property type="protein sequence ID" value="PRQ09756.1"/>
    <property type="molecule type" value="Genomic_DNA"/>
</dbReference>
<name>A0A2S9YXC6_9BACT</name>
<dbReference type="InterPro" id="IPR016024">
    <property type="entry name" value="ARM-type_fold"/>
</dbReference>
<evidence type="ECO:0000313" key="2">
    <source>
        <dbReference type="Proteomes" id="UP000238823"/>
    </source>
</evidence>
<evidence type="ECO:0000313" key="1">
    <source>
        <dbReference type="EMBL" id="PRQ09756.1"/>
    </source>
</evidence>
<evidence type="ECO:0008006" key="3">
    <source>
        <dbReference type="Google" id="ProtNLM"/>
    </source>
</evidence>
<sequence length="1461" mass="157702">MMRATVIETAPATLARLARLDPAEALTQVVTLRAAVPSCGVPERLDALAAALPARVGELAPELALELASLAALLVSHAPRLPDDVDALEPVVRAAWLRVGLSSRDAEVSARTLASLDDTWLLHVLDGWSVSAAADPAALLERMCRAEDARLRAAVVPRLAGAVADLAITPEQGFACVVSLASDVSNVRPTRRDAYASVSAGWLQQLSPPSVAAREQLIRSGLADGELEVVRICVELAASLGLRSALLELFDRAAERDDATLVEAIIGLASVATRADLELALSLAQADPLRFGGCARTLVLAAHRRGVFIDDELIPAALEAFDHHHGWTAAELVRVTYVARAALLDQLGRLRAHDPRWRRRAGILAASVGTGAHDLLAELLVELVEQELAVVDLRVAAALIEAAGASPEYDAEAPLLAWLDRLPDRVIPVLRVKGSVEAAARLQALLQDPSCPEPLREPALAAVWALSPDRPTLLRELSATLGPRRSGLLNTRWRAARDELAASIYMQAEWAPDPEHELEPGQVLALLCESGALQHLAEVTRLFRIVYAQAVQLALNGDFSVKRGSLPELEQQIYRYGRQLIVGGRAVRRWIEPTPETGRDLVLALAVDWLRERPEPPVCVALLETIARHQPRGPWLRFIEPLWRHADANVQRAAIEAILSGDDTDQAGAEGLELSLCRLAESKDWRPVYQALGAVARFKARWAEPLVIAALRGRSMSITQAAAEALAVVGSSRCVPALVGGLAHHGNRHLRELLLDALLAVAGSARPAILLDALVAEGQPRPHDRRQRLLREAISGTLSVAAAVRLAGSSDSVHAALVEAALDGSVALADGSRQVLAEALVRAKLRPAPSEHDRTKRLRLEGFSPEAAQELVDARGDMSASELERALACVRAGLADWLAWLEPGQIGRDDRAPAAAMVLLEAATNREREHVDPLLDLADALASLPEGPGLDRRPQLITEFISRCVTSAGTTPGQRMRALTLVRAQPPAAEVRGGRRYQLLGQLGAIRTRADIDACLAACRSGPDLVGDSTRLLAEILALPSERDDEAEALAQLRREIQTWYSTPPAQAEIWLSDVLRLRPPGLAVAPELPEDRRASSEPPPSRARLDALTLALTDDHLELRARAAERLLAWPEARASWSAVLDGYLAGSFELSASARTALANSLDTWPGLQDLARPKPVAWGKQAQALAHQLDAVQQRRLLPIWAEAWSRGQLELGPLITSVHQSLLIPLARARAYQGELGLVQLLRRDGSLALATLVRELGSRAPEAVAHLLPDPVRRDGPDADEAVELSDPIRGMNVDELVAKIDEPHVDVGVAVRAVHALTSHGERAVDALDNLCLDPRARVRSAALRCLRRVAPRDRCLAAAARVLAIETRRDVIAGLMKTLANGRHEPGAAAVLAYTTHRDTTLRNAAFDALSLWGREIVPTLRRASRRARPDHRRTYESVIAWLEGDAASDQTPV</sequence>
<proteinExistence type="predicted"/>
<accession>A0A2S9YXC6</accession>
<dbReference type="InterPro" id="IPR011989">
    <property type="entry name" value="ARM-like"/>
</dbReference>
<dbReference type="SUPFAM" id="SSF48371">
    <property type="entry name" value="ARM repeat"/>
    <property type="match status" value="2"/>
</dbReference>
<dbReference type="Gene3D" id="1.25.10.10">
    <property type="entry name" value="Leucine-rich Repeat Variant"/>
    <property type="match status" value="2"/>
</dbReference>
<organism evidence="1 2">
    <name type="scientific">Enhygromyxa salina</name>
    <dbReference type="NCBI Taxonomy" id="215803"/>
    <lineage>
        <taxon>Bacteria</taxon>
        <taxon>Pseudomonadati</taxon>
        <taxon>Myxococcota</taxon>
        <taxon>Polyangia</taxon>
        <taxon>Nannocystales</taxon>
        <taxon>Nannocystaceae</taxon>
        <taxon>Enhygromyxa</taxon>
    </lineage>
</organism>
<dbReference type="RefSeq" id="WP_181233001.1">
    <property type="nucleotide sequence ID" value="NZ_PVNL01000013.1"/>
</dbReference>